<dbReference type="OrthoDB" id="2172175at2759"/>
<dbReference type="InterPro" id="IPR036086">
    <property type="entry name" value="ParB/Sulfiredoxin_sf"/>
</dbReference>
<name>A0A139A394_GONPJ</name>
<reference evidence="2 3" key="1">
    <citation type="journal article" date="2015" name="Genome Biol. Evol.">
        <title>Phylogenomic analyses indicate that early fungi evolved digesting cell walls of algal ancestors of land plants.</title>
        <authorList>
            <person name="Chang Y."/>
            <person name="Wang S."/>
            <person name="Sekimoto S."/>
            <person name="Aerts A.L."/>
            <person name="Choi C."/>
            <person name="Clum A."/>
            <person name="LaButti K.M."/>
            <person name="Lindquist E.A."/>
            <person name="Yee Ngan C."/>
            <person name="Ohm R.A."/>
            <person name="Salamov A.A."/>
            <person name="Grigoriev I.V."/>
            <person name="Spatafora J.W."/>
            <person name="Berbee M.L."/>
        </authorList>
    </citation>
    <scope>NUCLEOTIDE SEQUENCE [LARGE SCALE GENOMIC DNA]</scope>
    <source>
        <strain evidence="2 3">JEL478</strain>
    </source>
</reference>
<feature type="region of interest" description="Disordered" evidence="1">
    <location>
        <begin position="630"/>
        <end position="649"/>
    </location>
</feature>
<evidence type="ECO:0000313" key="3">
    <source>
        <dbReference type="Proteomes" id="UP000070544"/>
    </source>
</evidence>
<evidence type="ECO:0000256" key="1">
    <source>
        <dbReference type="SAM" id="MobiDB-lite"/>
    </source>
</evidence>
<dbReference type="Proteomes" id="UP000070544">
    <property type="component" value="Unassembled WGS sequence"/>
</dbReference>
<protein>
    <recommendedName>
        <fullName evidence="4">ParB/Sulfiredoxin domain-containing protein</fullName>
    </recommendedName>
</protein>
<feature type="compositionally biased region" description="Basic residues" evidence="1">
    <location>
        <begin position="374"/>
        <end position="383"/>
    </location>
</feature>
<keyword evidence="3" id="KW-1185">Reference proteome</keyword>
<dbReference type="SUPFAM" id="SSF110849">
    <property type="entry name" value="ParB/Sulfiredoxin"/>
    <property type="match status" value="1"/>
</dbReference>
<accession>A0A139A394</accession>
<dbReference type="EMBL" id="KQ965809">
    <property type="protein sequence ID" value="KXS11139.1"/>
    <property type="molecule type" value="Genomic_DNA"/>
</dbReference>
<evidence type="ECO:0000313" key="2">
    <source>
        <dbReference type="EMBL" id="KXS11139.1"/>
    </source>
</evidence>
<dbReference type="AlphaFoldDB" id="A0A139A394"/>
<gene>
    <name evidence="2" type="ORF">M427DRAFT_36326</name>
</gene>
<feature type="compositionally biased region" description="Acidic residues" evidence="1">
    <location>
        <begin position="342"/>
        <end position="356"/>
    </location>
</feature>
<evidence type="ECO:0008006" key="4">
    <source>
        <dbReference type="Google" id="ProtNLM"/>
    </source>
</evidence>
<feature type="region of interest" description="Disordered" evidence="1">
    <location>
        <begin position="293"/>
        <end position="386"/>
    </location>
</feature>
<organism evidence="2 3">
    <name type="scientific">Gonapodya prolifera (strain JEL478)</name>
    <name type="common">Monoblepharis prolifera</name>
    <dbReference type="NCBI Taxonomy" id="1344416"/>
    <lineage>
        <taxon>Eukaryota</taxon>
        <taxon>Fungi</taxon>
        <taxon>Fungi incertae sedis</taxon>
        <taxon>Chytridiomycota</taxon>
        <taxon>Chytridiomycota incertae sedis</taxon>
        <taxon>Monoblepharidomycetes</taxon>
        <taxon>Monoblepharidales</taxon>
        <taxon>Gonapodyaceae</taxon>
        <taxon>Gonapodya</taxon>
    </lineage>
</organism>
<feature type="compositionally biased region" description="Basic and acidic residues" evidence="1">
    <location>
        <begin position="303"/>
        <end position="313"/>
    </location>
</feature>
<sequence length="649" mass="71566">MEGNIQQLIERYRLPGNRQVALKDICVDHGTFEQVREHYENGIQELMTGISKLGFLPTSVVILINLGNGVYGIVDGNHRLIAVFRLKDKGEETPALPGLMDGTMTVTAIALRADTPDKVRWHIGAMINYSNETSKLLTNADIVASFEGTPHVITQINSWLAVTRYYRVVPNFDSILRTDSVTNRPNYRLPIGVVYAEGAVKGQLLDKNPDLAETFLRRLAALPTAAKMKEVKEMAKLWGKVYIPWINSVYDVNVSQGWTDDKKEQGRELIIKGTFSEQHTRAEVIAELATMLEITREGSTGGKGKEKARESSPPRDAPPSPKPRHTIPGNSSTSANLPAMDADPETFDMTVEPEEDNNARGASKSSKEETKATPKQKKQRPTRKLTNPVAIPITHIVEPDSLEAALTAFASQQGATTSVVIIDFPSQDNADKQRLSLAPRFQANLCGLRLLALNKILTQGGVLIERINMAEFGAMKSDYQTASAPTSATIHFVFQSAPISKGNLPDDSTLFGATNNVAHYAVTSRSPAPLNWAKEGREETPILYAASTLGTLDGAHHLRCTCNAWIFDRNFWTNLEKHFLNIDNMARDDAGKTLERFIQDKDFLRYTMSTLCTPIDSPPAKRSNLLAEKVTKIPSSPSSRNPLIEVPPA</sequence>
<proteinExistence type="predicted"/>